<protein>
    <submittedName>
        <fullName evidence="2">(rape) hypothetical protein</fullName>
    </submittedName>
</protein>
<sequence>MPTTKQVMNELREMSYQYTSVADPTESAARRQRVLRSEEEGLMEATAAGIIEAATRNVEALRMDTPLPMDLQSNTQPENNAHEVCVLHDQVTSTPVTSRRQQNRMGTSRRTSASPRIFSGTNLRRQDIPMTHNNASKHGFPHASPIQTTQRRRGTPSGLRQTRPPAPAGTSSGGGLALLWKSDVDLQVLTSTPNFIDTSVSFKGVSFFSTFVYGAPEIQHRQ</sequence>
<proteinExistence type="predicted"/>
<dbReference type="Proteomes" id="UP001295469">
    <property type="component" value="Chromosome C04"/>
</dbReference>
<accession>A0A816JNS9</accession>
<dbReference type="EMBL" id="HG994368">
    <property type="protein sequence ID" value="CAF1847605.1"/>
    <property type="molecule type" value="Genomic_DNA"/>
</dbReference>
<dbReference type="AlphaFoldDB" id="A0A816JNS9"/>
<feature type="non-terminal residue" evidence="2">
    <location>
        <position position="1"/>
    </location>
</feature>
<feature type="compositionally biased region" description="Polar residues" evidence="1">
    <location>
        <begin position="92"/>
        <end position="123"/>
    </location>
</feature>
<name>A0A816JNS9_BRANA</name>
<feature type="region of interest" description="Disordered" evidence="1">
    <location>
        <begin position="92"/>
        <end position="174"/>
    </location>
</feature>
<evidence type="ECO:0000313" key="2">
    <source>
        <dbReference type="EMBL" id="CAF1847605.1"/>
    </source>
</evidence>
<reference evidence="2" key="1">
    <citation type="submission" date="2021-01" db="EMBL/GenBank/DDBJ databases">
        <authorList>
            <consortium name="Genoscope - CEA"/>
            <person name="William W."/>
        </authorList>
    </citation>
    <scope>NUCLEOTIDE SEQUENCE</scope>
</reference>
<gene>
    <name evidence="2" type="ORF">DARMORV10_C04P33720.1</name>
</gene>
<organism evidence="2">
    <name type="scientific">Brassica napus</name>
    <name type="common">Rape</name>
    <dbReference type="NCBI Taxonomy" id="3708"/>
    <lineage>
        <taxon>Eukaryota</taxon>
        <taxon>Viridiplantae</taxon>
        <taxon>Streptophyta</taxon>
        <taxon>Embryophyta</taxon>
        <taxon>Tracheophyta</taxon>
        <taxon>Spermatophyta</taxon>
        <taxon>Magnoliopsida</taxon>
        <taxon>eudicotyledons</taxon>
        <taxon>Gunneridae</taxon>
        <taxon>Pentapetalae</taxon>
        <taxon>rosids</taxon>
        <taxon>malvids</taxon>
        <taxon>Brassicales</taxon>
        <taxon>Brassicaceae</taxon>
        <taxon>Brassiceae</taxon>
        <taxon>Brassica</taxon>
    </lineage>
</organism>
<evidence type="ECO:0000256" key="1">
    <source>
        <dbReference type="SAM" id="MobiDB-lite"/>
    </source>
</evidence>